<comment type="caution">
    <text evidence="1">The sequence shown here is derived from an EMBL/GenBank/DDBJ whole genome shotgun (WGS) entry which is preliminary data.</text>
</comment>
<gene>
    <name evidence="1" type="ORF">SCALIN_C04_0102</name>
</gene>
<protein>
    <submittedName>
        <fullName evidence="1">Tryptophan synthase alpha chain</fullName>
    </submittedName>
</protein>
<dbReference type="EMBL" id="BAOS01000004">
    <property type="protein sequence ID" value="GAX59614.1"/>
    <property type="molecule type" value="Genomic_DNA"/>
</dbReference>
<proteinExistence type="predicted"/>
<reference evidence="2" key="1">
    <citation type="journal article" date="2017" name="Environ. Microbiol. Rep.">
        <title>Genetic Diversity of Marine Anaerobic Ammonium-Oxidizing Bacteria as Revealed by Genomic and Proteomic Analyses of 'Candidatus Scalindua japonica'.</title>
        <authorList>
            <person name="Oshiki M."/>
            <person name="Mizuto K."/>
            <person name="Kimura Z."/>
            <person name="Kindaichi T."/>
            <person name="Satoh H."/>
            <person name="Okabe S."/>
        </authorList>
    </citation>
    <scope>NUCLEOTIDE SEQUENCE [LARGE SCALE GENOMIC DNA]</scope>
    <source>
        <strain evidence="2">husup-a2</strain>
    </source>
</reference>
<accession>A0A286TUS4</accession>
<evidence type="ECO:0000313" key="1">
    <source>
        <dbReference type="EMBL" id="GAX59614.1"/>
    </source>
</evidence>
<evidence type="ECO:0000313" key="2">
    <source>
        <dbReference type="Proteomes" id="UP000218542"/>
    </source>
</evidence>
<organism evidence="1 2">
    <name type="scientific">Candidatus Scalindua japonica</name>
    <dbReference type="NCBI Taxonomy" id="1284222"/>
    <lineage>
        <taxon>Bacteria</taxon>
        <taxon>Pseudomonadati</taxon>
        <taxon>Planctomycetota</taxon>
        <taxon>Candidatus Brocadiia</taxon>
        <taxon>Candidatus Brocadiales</taxon>
        <taxon>Candidatus Scalinduaceae</taxon>
        <taxon>Candidatus Scalindua</taxon>
    </lineage>
</organism>
<dbReference type="AlphaFoldDB" id="A0A286TUS4"/>
<keyword evidence="2" id="KW-1185">Reference proteome</keyword>
<dbReference type="Proteomes" id="UP000218542">
    <property type="component" value="Unassembled WGS sequence"/>
</dbReference>
<name>A0A286TUS4_9BACT</name>
<sequence>MRTGIKVFIVHIFLLALLLPWLPACKTYNPIPIEDVPFLKRSQTQTVGGVTVTAAVLSHKESEQIFGRPLAEKGIQPV</sequence>
<dbReference type="RefSeq" id="WP_096892749.1">
    <property type="nucleotide sequence ID" value="NZ_BAOS01000004.1"/>
</dbReference>